<reference evidence="1 3" key="1">
    <citation type="submission" date="2024-07" db="EMBL/GenBank/DDBJ databases">
        <title>Characterization of a bacterium isolated from hydrolysated instant sea cucumber by whole-genome sequencing and metabolomics.</title>
        <authorList>
            <person name="Luo X."/>
            <person name="Zhang Z."/>
            <person name="Zheng Z."/>
            <person name="Zhang W."/>
            <person name="Ming T."/>
            <person name="Jiao L."/>
            <person name="Su X."/>
            <person name="Kong F."/>
            <person name="Xu J."/>
        </authorList>
    </citation>
    <scope>NUCLEOTIDE SEQUENCE [LARGE SCALE GENOMIC DNA]</scope>
    <source>
        <strain evidence="1 3">XL-2024</strain>
    </source>
</reference>
<evidence type="ECO:0000313" key="2">
    <source>
        <dbReference type="EMBL" id="MEX3746004.1"/>
    </source>
</evidence>
<dbReference type="InterPro" id="IPR016024">
    <property type="entry name" value="ARM-type_fold"/>
</dbReference>
<sequence>MSNIKKLEAVTKALEDLCNSTPENPLSLIKTIEKAIRLETGSPISEFLSNPDFIQKLINVGYRYESDEKVVEQVLWSLGQISDRVFWSMRQLYDEFEADTQNIYNFFLQFVNHKNNKIRLAVAAGLVKLPQFEEYSNKWNYIISMASIPPKIKSMRLFRWVVKGNIKNIPNEFKYPICKILKEYLYETNLDIDTQKLYKEIIIQLDDNFLEGV</sequence>
<dbReference type="RefSeq" id="WP_368636584.1">
    <property type="nucleotide sequence ID" value="NZ_JBFRHK010000006.1"/>
</dbReference>
<evidence type="ECO:0000313" key="3">
    <source>
        <dbReference type="Proteomes" id="UP001558534"/>
    </source>
</evidence>
<accession>A0ABV3VXY7</accession>
<dbReference type="SUPFAM" id="SSF48371">
    <property type="entry name" value="ARM repeat"/>
    <property type="match status" value="1"/>
</dbReference>
<protein>
    <recommendedName>
        <fullName evidence="4">DNA alkylation repair protein</fullName>
    </recommendedName>
</protein>
<name>A0ABV3VXY7_9BACI</name>
<dbReference type="Proteomes" id="UP001558534">
    <property type="component" value="Unassembled WGS sequence"/>
</dbReference>
<organism evidence="1 3">
    <name type="scientific">Lysinibacillus xylanilyticus</name>
    <dbReference type="NCBI Taxonomy" id="582475"/>
    <lineage>
        <taxon>Bacteria</taxon>
        <taxon>Bacillati</taxon>
        <taxon>Bacillota</taxon>
        <taxon>Bacilli</taxon>
        <taxon>Bacillales</taxon>
        <taxon>Bacillaceae</taxon>
        <taxon>Lysinibacillus</taxon>
    </lineage>
</organism>
<proteinExistence type="predicted"/>
<comment type="caution">
    <text evidence="1">The sequence shown here is derived from an EMBL/GenBank/DDBJ whole genome shotgun (WGS) entry which is preliminary data.</text>
</comment>
<keyword evidence="3" id="KW-1185">Reference proteome</keyword>
<dbReference type="EMBL" id="JBFRHK010000007">
    <property type="protein sequence ID" value="MEX3746004.1"/>
    <property type="molecule type" value="Genomic_DNA"/>
</dbReference>
<evidence type="ECO:0008006" key="4">
    <source>
        <dbReference type="Google" id="ProtNLM"/>
    </source>
</evidence>
<dbReference type="EMBL" id="JBFRHK010000006">
    <property type="protein sequence ID" value="MEX3745704.1"/>
    <property type="molecule type" value="Genomic_DNA"/>
</dbReference>
<gene>
    <name evidence="1" type="ORF">AB1300_11210</name>
    <name evidence="2" type="ORF">AB1300_12755</name>
</gene>
<evidence type="ECO:0000313" key="1">
    <source>
        <dbReference type="EMBL" id="MEX3745704.1"/>
    </source>
</evidence>